<dbReference type="Pfam" id="PF00344">
    <property type="entry name" value="SecY"/>
    <property type="match status" value="1"/>
</dbReference>
<accession>A0A2V0P4E2</accession>
<evidence type="ECO:0000256" key="7">
    <source>
        <dbReference type="ARBA" id="ARBA00022989"/>
    </source>
</evidence>
<dbReference type="GO" id="GO:0015031">
    <property type="term" value="P:protein transport"/>
    <property type="evidence" value="ECO:0007669"/>
    <property type="project" value="UniProtKB-KW"/>
</dbReference>
<keyword evidence="9 11" id="KW-0472">Membrane</keyword>
<dbReference type="FunCoup" id="A0A2V0P4E2">
    <property type="interactions" value="2175"/>
</dbReference>
<dbReference type="NCBIfam" id="TIGR00967">
    <property type="entry name" value="3a0501s007"/>
    <property type="match status" value="1"/>
</dbReference>
<feature type="transmembrane region" description="Helical" evidence="11">
    <location>
        <begin position="292"/>
        <end position="310"/>
    </location>
</feature>
<dbReference type="PANTHER" id="PTHR10906">
    <property type="entry name" value="SECY/SEC61-ALPHA FAMILY MEMBER"/>
    <property type="match status" value="1"/>
</dbReference>
<evidence type="ECO:0000256" key="5">
    <source>
        <dbReference type="ARBA" id="ARBA00022824"/>
    </source>
</evidence>
<dbReference type="STRING" id="307507.A0A2V0P4E2"/>
<dbReference type="Proteomes" id="UP000247498">
    <property type="component" value="Unassembled WGS sequence"/>
</dbReference>
<reference evidence="13 14" key="1">
    <citation type="journal article" date="2018" name="Sci. Rep.">
        <title>Raphidocelis subcapitata (=Pseudokirchneriella subcapitata) provides an insight into genome evolution and environmental adaptations in the Sphaeropleales.</title>
        <authorList>
            <person name="Suzuki S."/>
            <person name="Yamaguchi H."/>
            <person name="Nakajima N."/>
            <person name="Kawachi M."/>
        </authorList>
    </citation>
    <scope>NUCLEOTIDE SEQUENCE [LARGE SCALE GENOMIC DNA]</scope>
    <source>
        <strain evidence="13 14">NIES-35</strain>
    </source>
</reference>
<evidence type="ECO:0000256" key="2">
    <source>
        <dbReference type="ARBA" id="ARBA00005751"/>
    </source>
</evidence>
<dbReference type="AlphaFoldDB" id="A0A2V0P4E2"/>
<feature type="transmembrane region" description="Helical" evidence="11">
    <location>
        <begin position="144"/>
        <end position="166"/>
    </location>
</feature>
<dbReference type="EMBL" id="BDRX01000044">
    <property type="protein sequence ID" value="GBF93782.1"/>
    <property type="molecule type" value="Genomic_DNA"/>
</dbReference>
<dbReference type="PIRSF" id="PIRSF004557">
    <property type="entry name" value="SecY"/>
    <property type="match status" value="1"/>
</dbReference>
<keyword evidence="4 11" id="KW-0812">Transmembrane</keyword>
<evidence type="ECO:0000256" key="11">
    <source>
        <dbReference type="SAM" id="Phobius"/>
    </source>
</evidence>
<dbReference type="Pfam" id="PF10559">
    <property type="entry name" value="Plug_translocon"/>
    <property type="match status" value="1"/>
</dbReference>
<proteinExistence type="inferred from homology"/>
<evidence type="ECO:0000313" key="13">
    <source>
        <dbReference type="EMBL" id="GBF93782.1"/>
    </source>
</evidence>
<feature type="transmembrane region" description="Helical" evidence="11">
    <location>
        <begin position="173"/>
        <end position="194"/>
    </location>
</feature>
<feature type="transmembrane region" description="Helical" evidence="11">
    <location>
        <begin position="441"/>
        <end position="459"/>
    </location>
</feature>
<dbReference type="NCBIfam" id="NF006341">
    <property type="entry name" value="PRK08568.1-5"/>
    <property type="match status" value="1"/>
</dbReference>
<dbReference type="InterPro" id="IPR002208">
    <property type="entry name" value="SecY/SEC61-alpha"/>
</dbReference>
<evidence type="ECO:0000259" key="12">
    <source>
        <dbReference type="Pfam" id="PF10559"/>
    </source>
</evidence>
<evidence type="ECO:0000256" key="9">
    <source>
        <dbReference type="ARBA" id="ARBA00023136"/>
    </source>
</evidence>
<evidence type="ECO:0000256" key="10">
    <source>
        <dbReference type="RuleBase" id="RU004349"/>
    </source>
</evidence>
<comment type="caution">
    <text evidence="13">The sequence shown here is derived from an EMBL/GenBank/DDBJ whole genome shotgun (WGS) entry which is preliminary data.</text>
</comment>
<keyword evidence="5" id="KW-0256">Endoplasmic reticulum</keyword>
<feature type="transmembrane region" description="Helical" evidence="11">
    <location>
        <begin position="417"/>
        <end position="435"/>
    </location>
</feature>
<keyword evidence="14" id="KW-1185">Reference proteome</keyword>
<dbReference type="InterPro" id="IPR019561">
    <property type="entry name" value="Translocon_Sec61/SecY_plug_dom"/>
</dbReference>
<dbReference type="FunFam" id="1.10.3370.10:FF:000002">
    <property type="entry name" value="Transport Sec61 subunit alpha isoform 2"/>
    <property type="match status" value="1"/>
</dbReference>
<evidence type="ECO:0000313" key="14">
    <source>
        <dbReference type="Proteomes" id="UP000247498"/>
    </source>
</evidence>
<organism evidence="13 14">
    <name type="scientific">Raphidocelis subcapitata</name>
    <dbReference type="NCBI Taxonomy" id="307507"/>
    <lineage>
        <taxon>Eukaryota</taxon>
        <taxon>Viridiplantae</taxon>
        <taxon>Chlorophyta</taxon>
        <taxon>core chlorophytes</taxon>
        <taxon>Chlorophyceae</taxon>
        <taxon>CS clade</taxon>
        <taxon>Sphaeropleales</taxon>
        <taxon>Selenastraceae</taxon>
        <taxon>Raphidocelis</taxon>
    </lineage>
</organism>
<gene>
    <name evidence="13" type="ORF">Rsub_06114</name>
</gene>
<keyword evidence="7 11" id="KW-1133">Transmembrane helix</keyword>
<evidence type="ECO:0000256" key="8">
    <source>
        <dbReference type="ARBA" id="ARBA00023010"/>
    </source>
</evidence>
<dbReference type="InterPro" id="IPR023201">
    <property type="entry name" value="SecY_dom_sf"/>
</dbReference>
<evidence type="ECO:0000256" key="1">
    <source>
        <dbReference type="ARBA" id="ARBA00004477"/>
    </source>
</evidence>
<keyword evidence="8" id="KW-0811">Translocation</keyword>
<sequence>MGFRALNLVRPFLAFLPEVVPAERKIPFKERAMYTMVTLFVFLVCSQLPLYGIKASEGADPFYWARVIMASNRGTCMELGISPVVTSSMVMQLLVGSKIIDVDNSVKADRDLLEGAQKLLGVLITVGEAVAYVVSGMYGDVNELGYVNAGLIIAQLVFAGIIVICLDELLQKGYGIGSGISLFIATNICESIIWKAFSPYTISGARGAEFEGAIIALFHLLVTRSNKVQALKEAFYRPNLPNINNLLATVIVFLVVIYFQGFKVDLPVRNKHSRGYQGTYPIKLFYTSNMPIILYSALVSNMYFISQLLYKRYGGNFVVRLLGQWRENEWNGQMFPVGGLAYYITPPSSLSDVAANPFHALVYTAFMLTACALFSKTWIEVSGSSASDVAKQLKEQQLFIQGHRDTTASLKKELNRYIPVAAAFGGMCIGALTIAADLMGAIGSGTGILLAVTIIYGYYESYEKEVQAQGGGSLF</sequence>
<keyword evidence="6" id="KW-0653">Protein transport</keyword>
<comment type="subcellular location">
    <subcellularLocation>
        <location evidence="1">Endoplasmic reticulum membrane</location>
        <topology evidence="1">Multi-pass membrane protein</topology>
    </subcellularLocation>
</comment>
<evidence type="ECO:0000256" key="3">
    <source>
        <dbReference type="ARBA" id="ARBA00022448"/>
    </source>
</evidence>
<dbReference type="SUPFAM" id="SSF103491">
    <property type="entry name" value="Preprotein translocase SecY subunit"/>
    <property type="match status" value="1"/>
</dbReference>
<dbReference type="Gene3D" id="1.10.3370.10">
    <property type="entry name" value="SecY subunit domain"/>
    <property type="match status" value="1"/>
</dbReference>
<feature type="transmembrane region" description="Helical" evidence="11">
    <location>
        <begin position="32"/>
        <end position="53"/>
    </location>
</feature>
<name>A0A2V0P4E2_9CHLO</name>
<feature type="transmembrane region" description="Helical" evidence="11">
    <location>
        <begin position="200"/>
        <end position="222"/>
    </location>
</feature>
<dbReference type="OrthoDB" id="420669at2759"/>
<evidence type="ECO:0000256" key="6">
    <source>
        <dbReference type="ARBA" id="ARBA00022927"/>
    </source>
</evidence>
<dbReference type="GO" id="GO:0005789">
    <property type="term" value="C:endoplasmic reticulum membrane"/>
    <property type="evidence" value="ECO:0007669"/>
    <property type="project" value="UniProtKB-SubCell"/>
</dbReference>
<protein>
    <recommendedName>
        <fullName evidence="12">Translocon Sec61/SecY plug domain-containing protein</fullName>
    </recommendedName>
</protein>
<evidence type="ECO:0000256" key="4">
    <source>
        <dbReference type="ARBA" id="ARBA00022692"/>
    </source>
</evidence>
<feature type="domain" description="Translocon Sec61/SecY plug" evidence="12">
    <location>
        <begin position="40"/>
        <end position="74"/>
    </location>
</feature>
<dbReference type="InParanoid" id="A0A2V0P4E2"/>
<keyword evidence="3" id="KW-0813">Transport</keyword>
<comment type="similarity">
    <text evidence="2 10">Belongs to the SecY/SEC61-alpha family.</text>
</comment>
<feature type="transmembrane region" description="Helical" evidence="11">
    <location>
        <begin position="243"/>
        <end position="261"/>
    </location>
</feature>